<name>A0A1T4K023_9HYPH</name>
<dbReference type="Proteomes" id="UP000190092">
    <property type="component" value="Unassembled WGS sequence"/>
</dbReference>
<dbReference type="EMBL" id="FUWJ01000001">
    <property type="protein sequence ID" value="SJZ35826.1"/>
    <property type="molecule type" value="Genomic_DNA"/>
</dbReference>
<feature type="domain" description="DUF5681" evidence="2">
    <location>
        <begin position="2"/>
        <end position="63"/>
    </location>
</feature>
<protein>
    <recommendedName>
        <fullName evidence="2">DUF5681 domain-containing protein</fullName>
    </recommendedName>
</protein>
<dbReference type="InterPro" id="IPR043736">
    <property type="entry name" value="DUF5681"/>
</dbReference>
<dbReference type="STRING" id="225324.SAMN02745126_00616"/>
<sequence>MSKFKKGHPGGPGRPRGGRNAANRLLDQLAAEGAEAVVRKMIETALAGDVRAAEMLLKRAWTQPRGRTVEFDLPPVTEAADLVPAHAAVVAAVGAGTLTPEEGSSLTTILEAQRRAIEVVALEQRVQALEAEMARPPQ</sequence>
<reference evidence="4" key="1">
    <citation type="submission" date="2017-02" db="EMBL/GenBank/DDBJ databases">
        <authorList>
            <person name="Varghese N."/>
            <person name="Submissions S."/>
        </authorList>
    </citation>
    <scope>NUCLEOTIDE SEQUENCE [LARGE SCALE GENOMIC DNA]</scope>
    <source>
        <strain evidence="4">ATCC 27094</strain>
    </source>
</reference>
<organism evidence="3 4">
    <name type="scientific">Enhydrobacter aerosaccus</name>
    <dbReference type="NCBI Taxonomy" id="225324"/>
    <lineage>
        <taxon>Bacteria</taxon>
        <taxon>Pseudomonadati</taxon>
        <taxon>Pseudomonadota</taxon>
        <taxon>Alphaproteobacteria</taxon>
        <taxon>Hyphomicrobiales</taxon>
        <taxon>Enhydrobacter</taxon>
    </lineage>
</organism>
<dbReference type="Pfam" id="PF18932">
    <property type="entry name" value="DUF5681"/>
    <property type="match status" value="1"/>
</dbReference>
<keyword evidence="4" id="KW-1185">Reference proteome</keyword>
<accession>A0A1T4K023</accession>
<dbReference type="RefSeq" id="WP_085932334.1">
    <property type="nucleotide sequence ID" value="NZ_FUWJ01000001.1"/>
</dbReference>
<gene>
    <name evidence="3" type="ORF">SAMN02745126_00616</name>
</gene>
<dbReference type="AlphaFoldDB" id="A0A1T4K023"/>
<proteinExistence type="predicted"/>
<evidence type="ECO:0000259" key="2">
    <source>
        <dbReference type="Pfam" id="PF18932"/>
    </source>
</evidence>
<evidence type="ECO:0000256" key="1">
    <source>
        <dbReference type="SAM" id="MobiDB-lite"/>
    </source>
</evidence>
<evidence type="ECO:0000313" key="3">
    <source>
        <dbReference type="EMBL" id="SJZ35826.1"/>
    </source>
</evidence>
<evidence type="ECO:0000313" key="4">
    <source>
        <dbReference type="Proteomes" id="UP000190092"/>
    </source>
</evidence>
<feature type="region of interest" description="Disordered" evidence="1">
    <location>
        <begin position="1"/>
        <end position="20"/>
    </location>
</feature>